<dbReference type="Gramene" id="ONIVA01G29310.1">
    <property type="protein sequence ID" value="ONIVA01G29310.1"/>
    <property type="gene ID" value="ONIVA01G29310"/>
</dbReference>
<accession>A0A0E0FQS9</accession>
<organism evidence="2">
    <name type="scientific">Oryza nivara</name>
    <name type="common">Indian wild rice</name>
    <name type="synonym">Oryza sativa f. spontanea</name>
    <dbReference type="NCBI Taxonomy" id="4536"/>
    <lineage>
        <taxon>Eukaryota</taxon>
        <taxon>Viridiplantae</taxon>
        <taxon>Streptophyta</taxon>
        <taxon>Embryophyta</taxon>
        <taxon>Tracheophyta</taxon>
        <taxon>Spermatophyta</taxon>
        <taxon>Magnoliopsida</taxon>
        <taxon>Liliopsida</taxon>
        <taxon>Poales</taxon>
        <taxon>Poaceae</taxon>
        <taxon>BOP clade</taxon>
        <taxon>Oryzoideae</taxon>
        <taxon>Oryzeae</taxon>
        <taxon>Oryzinae</taxon>
        <taxon>Oryza</taxon>
    </lineage>
</organism>
<dbReference type="Proteomes" id="UP000006591">
    <property type="component" value="Chromosome 1"/>
</dbReference>
<reference evidence="2" key="2">
    <citation type="submission" date="2018-04" db="EMBL/GenBank/DDBJ databases">
        <title>OnivRS2 (Oryza nivara Reference Sequence Version 2).</title>
        <authorList>
            <person name="Zhang J."/>
            <person name="Kudrna D."/>
            <person name="Lee S."/>
            <person name="Talag J."/>
            <person name="Rajasekar S."/>
            <person name="Welchert J."/>
            <person name="Hsing Y.-I."/>
            <person name="Wing R.A."/>
        </authorList>
    </citation>
    <scope>NUCLEOTIDE SEQUENCE [LARGE SCALE GENOMIC DNA]</scope>
</reference>
<feature type="region of interest" description="Disordered" evidence="1">
    <location>
        <begin position="1"/>
        <end position="20"/>
    </location>
</feature>
<reference evidence="2" key="1">
    <citation type="submission" date="2015-04" db="UniProtKB">
        <authorList>
            <consortium name="EnsemblPlants"/>
        </authorList>
    </citation>
    <scope>IDENTIFICATION</scope>
    <source>
        <strain evidence="2">SL10</strain>
    </source>
</reference>
<dbReference type="OMA" id="HRSDSTW"/>
<feature type="compositionally biased region" description="Polar residues" evidence="1">
    <location>
        <begin position="7"/>
        <end position="17"/>
    </location>
</feature>
<keyword evidence="3" id="KW-1185">Reference proteome</keyword>
<proteinExistence type="predicted"/>
<dbReference type="AlphaFoldDB" id="A0A0E0FQS9"/>
<dbReference type="HOGENOM" id="CLU_075674_0_0_1"/>
<protein>
    <submittedName>
        <fullName evidence="2">Uncharacterized protein</fullName>
    </submittedName>
</protein>
<dbReference type="EnsemblPlants" id="ONIVA01G29310.1">
    <property type="protein sequence ID" value="ONIVA01G29310.1"/>
    <property type="gene ID" value="ONIVA01G29310"/>
</dbReference>
<name>A0A0E0FQS9_ORYNI</name>
<evidence type="ECO:0000256" key="1">
    <source>
        <dbReference type="SAM" id="MobiDB-lite"/>
    </source>
</evidence>
<evidence type="ECO:0000313" key="3">
    <source>
        <dbReference type="Proteomes" id="UP000006591"/>
    </source>
</evidence>
<evidence type="ECO:0000313" key="2">
    <source>
        <dbReference type="EnsemblPlants" id="ONIVA01G29310.1"/>
    </source>
</evidence>
<sequence>MAEDLLPSSQLPSGQHETSLKENFRKTLRVALAWAARGAKNPSRPRLHSFPLTSPLPELEASGAAASRWLLGPAAQDAATSPGMRGTVRGLRVGGGNGALAVGGLGRRWWAARWRGAVASARPPLGLAAVWSALAAGSSFPWLARRSLCSKSSSPSLWGASRHGEGVGRSTRKTQVAKARLFSVLSHRSDSTWRLKGGVAEVAWVSVLGRGGGVVFLVVDQANSVWGAPPLSTGSFLTGWWQWSVDKENSGCRGNVVPCPDSLKSDSTGKPAGGVAEAAWVSYLAEVVGAVAVLSLARLEAGRWWGVGWVWWKPCAADV</sequence>